<dbReference type="InterPro" id="IPR004761">
    <property type="entry name" value="Spore_GerAB"/>
</dbReference>
<dbReference type="Pfam" id="PF03845">
    <property type="entry name" value="Spore_permease"/>
    <property type="match status" value="1"/>
</dbReference>
<evidence type="ECO:0000256" key="5">
    <source>
        <dbReference type="ARBA" id="ARBA00022692"/>
    </source>
</evidence>
<evidence type="ECO:0000256" key="2">
    <source>
        <dbReference type="ARBA" id="ARBA00007998"/>
    </source>
</evidence>
<dbReference type="eggNOG" id="COG0814">
    <property type="taxonomic scope" value="Bacteria"/>
</dbReference>
<evidence type="ECO:0000256" key="7">
    <source>
        <dbReference type="ARBA" id="ARBA00023136"/>
    </source>
</evidence>
<feature type="transmembrane region" description="Helical" evidence="8">
    <location>
        <begin position="45"/>
        <end position="65"/>
    </location>
</feature>
<evidence type="ECO:0000256" key="4">
    <source>
        <dbReference type="ARBA" id="ARBA00022544"/>
    </source>
</evidence>
<dbReference type="HOGENOM" id="CLU_047547_0_1_9"/>
<keyword evidence="7 8" id="KW-0472">Membrane</keyword>
<evidence type="ECO:0000313" key="9">
    <source>
        <dbReference type="EMBL" id="ACJ35172.1"/>
    </source>
</evidence>
<feature type="transmembrane region" description="Helical" evidence="8">
    <location>
        <begin position="307"/>
        <end position="324"/>
    </location>
</feature>
<comment type="subcellular location">
    <subcellularLocation>
        <location evidence="1">Membrane</location>
        <topology evidence="1">Multi-pass membrane protein</topology>
    </subcellularLocation>
</comment>
<evidence type="ECO:0000256" key="1">
    <source>
        <dbReference type="ARBA" id="ARBA00004141"/>
    </source>
</evidence>
<feature type="transmembrane region" description="Helical" evidence="8">
    <location>
        <begin position="86"/>
        <end position="111"/>
    </location>
</feature>
<dbReference type="STRING" id="491915.Aflv_2819"/>
<dbReference type="GO" id="GO:0009847">
    <property type="term" value="P:spore germination"/>
    <property type="evidence" value="ECO:0007669"/>
    <property type="project" value="InterPro"/>
</dbReference>
<name>B7GMS0_ANOFW</name>
<dbReference type="PANTHER" id="PTHR34975:SF2">
    <property type="entry name" value="SPORE GERMINATION PROTEIN A2"/>
    <property type="match status" value="1"/>
</dbReference>
<feature type="transmembrane region" description="Helical" evidence="8">
    <location>
        <begin position="187"/>
        <end position="210"/>
    </location>
</feature>
<evidence type="ECO:0000256" key="8">
    <source>
        <dbReference type="SAM" id="Phobius"/>
    </source>
</evidence>
<comment type="similarity">
    <text evidence="2">Belongs to the amino acid-polyamine-organocation (APC) superfamily. Spore germination protein (SGP) (TC 2.A.3.9) family.</text>
</comment>
<dbReference type="GO" id="GO:0016020">
    <property type="term" value="C:membrane"/>
    <property type="evidence" value="ECO:0007669"/>
    <property type="project" value="UniProtKB-SubCell"/>
</dbReference>
<organism evidence="9 10">
    <name type="scientific">Anoxybacillus flavithermus (strain DSM 21510 / WK1)</name>
    <dbReference type="NCBI Taxonomy" id="491915"/>
    <lineage>
        <taxon>Bacteria</taxon>
        <taxon>Bacillati</taxon>
        <taxon>Bacillota</taxon>
        <taxon>Bacilli</taxon>
        <taxon>Bacillales</taxon>
        <taxon>Anoxybacillaceae</taxon>
        <taxon>Anoxybacillus</taxon>
    </lineage>
</organism>
<dbReference type="KEGG" id="afl:Aflv_2819"/>
<dbReference type="Gene3D" id="1.20.1740.10">
    <property type="entry name" value="Amino acid/polyamine transporter I"/>
    <property type="match status" value="1"/>
</dbReference>
<evidence type="ECO:0000313" key="10">
    <source>
        <dbReference type="Proteomes" id="UP000000742"/>
    </source>
</evidence>
<accession>B7GMS0</accession>
<protein>
    <submittedName>
        <fullName evidence="9">Spore germination protein amino acid permease</fullName>
    </submittedName>
</protein>
<feature type="transmembrane region" description="Helical" evidence="8">
    <location>
        <begin position="149"/>
        <end position="167"/>
    </location>
</feature>
<feature type="transmembrane region" description="Helical" evidence="8">
    <location>
        <begin position="344"/>
        <end position="363"/>
    </location>
</feature>
<proteinExistence type="inferred from homology"/>
<keyword evidence="4" id="KW-0309">Germination</keyword>
<feature type="transmembrane region" description="Helical" evidence="8">
    <location>
        <begin position="117"/>
        <end position="137"/>
    </location>
</feature>
<feature type="transmembrane region" description="Helical" evidence="8">
    <location>
        <begin position="272"/>
        <end position="295"/>
    </location>
</feature>
<feature type="transmembrane region" description="Helical" evidence="8">
    <location>
        <begin position="222"/>
        <end position="243"/>
    </location>
</feature>
<dbReference type="PANTHER" id="PTHR34975">
    <property type="entry name" value="SPORE GERMINATION PROTEIN A2"/>
    <property type="match status" value="1"/>
</dbReference>
<keyword evidence="6 8" id="KW-1133">Transmembrane helix</keyword>
<evidence type="ECO:0000256" key="3">
    <source>
        <dbReference type="ARBA" id="ARBA00022448"/>
    </source>
</evidence>
<gene>
    <name evidence="9" type="ordered locus">Aflv_2819</name>
</gene>
<dbReference type="NCBIfam" id="TIGR00912">
    <property type="entry name" value="2A0309"/>
    <property type="match status" value="1"/>
</dbReference>
<feature type="transmembrane region" description="Helical" evidence="8">
    <location>
        <begin position="12"/>
        <end position="33"/>
    </location>
</feature>
<keyword evidence="5 8" id="KW-0812">Transmembrane</keyword>
<dbReference type="Proteomes" id="UP000000742">
    <property type="component" value="Chromosome"/>
</dbReference>
<keyword evidence="3" id="KW-0813">Transport</keyword>
<dbReference type="AlphaFoldDB" id="B7GMS0"/>
<sequence length="369" mass="42049">MVHMKRYQFNEITTMQYIFLISGTQVGIGILSLPAQLADIANTDGWIAIVIGWVISIIASTIIIKTMEKHPQDTIFDLSRRYFGRILGTIIHLAFVGYALLASVTVVFTAIHITQVWILPNTSNYLVMVLFMLPGFLITRNGVRVLGRYAEVVFYLTLWMPILIAIPLQKGTVLHMLPVLKDGWTPIFQAVKTTVLSFLGFELAFVFYPFLKEKQHAVKAMVIANSISGFTFLLITVTCFIFFSPDEISSLIWPTLSLLKTIEFSFIERFEVIFLSFYLFVMSTTGIPYIFTTVFGISQLLGKKDHTIVLFIAICIFICTSFLYNPSFVDIQTMGSWWERYGLWGAYIFPIILFIYVSVAQWFQGGKKK</sequence>
<evidence type="ECO:0000256" key="6">
    <source>
        <dbReference type="ARBA" id="ARBA00022989"/>
    </source>
</evidence>
<reference evidence="9 10" key="1">
    <citation type="journal article" date="2008" name="Genome Biol.">
        <title>Encapsulated in silica: genome, proteome and physiology of the thermophilic bacterium Anoxybacillus flavithermus WK1.</title>
        <authorList>
            <person name="Saw J.H."/>
            <person name="Mountain B.W."/>
            <person name="Feng L."/>
            <person name="Omelchenko M.V."/>
            <person name="Hou S."/>
            <person name="Saito J.A."/>
            <person name="Stott M.B."/>
            <person name="Li D."/>
            <person name="Zhao G."/>
            <person name="Wu J."/>
            <person name="Galperin M.Y."/>
            <person name="Koonin E.V."/>
            <person name="Makarova K.S."/>
            <person name="Wolf Y.I."/>
            <person name="Rigden D.J."/>
            <person name="Dunfield P.F."/>
            <person name="Wang L."/>
            <person name="Alam M."/>
        </authorList>
    </citation>
    <scope>NUCLEOTIDE SEQUENCE [LARGE SCALE GENOMIC DNA]</scope>
    <source>
        <strain evidence="10">DSM 21510 / WK1</strain>
    </source>
</reference>
<dbReference type="EMBL" id="CP000922">
    <property type="protein sequence ID" value="ACJ35172.1"/>
    <property type="molecule type" value="Genomic_DNA"/>
</dbReference>